<reference evidence="3 4" key="1">
    <citation type="submission" date="2020-03" db="EMBL/GenBank/DDBJ databases">
        <title>Two novel Motilibacter sp.</title>
        <authorList>
            <person name="Liu S."/>
        </authorList>
    </citation>
    <scope>NUCLEOTIDE SEQUENCE [LARGE SCALE GENOMIC DNA]</scope>
    <source>
        <strain evidence="3 4">E257</strain>
    </source>
</reference>
<dbReference type="RefSeq" id="WP_166282264.1">
    <property type="nucleotide sequence ID" value="NZ_JAANNP010000008.1"/>
</dbReference>
<evidence type="ECO:0000256" key="2">
    <source>
        <dbReference type="SAM" id="SignalP"/>
    </source>
</evidence>
<keyword evidence="2" id="KW-0732">Signal</keyword>
<feature type="chain" id="PRO_5046756926" description="Lipoprotein" evidence="2">
    <location>
        <begin position="31"/>
        <end position="134"/>
    </location>
</feature>
<sequence length="134" mass="13669">MPAPARSPRLRLLATTVMGALALTACGGSADEDVVALVQKAAAGHSGAWTDDQLRAAAGDDANVVRTQPTDGGGVILVELGRSGGTKKTKTTSSGKKKTTRSDYEVDCVEVTIDGTSVGGREYTSESSSGRPNC</sequence>
<name>A0ABX0GUK5_9ACTN</name>
<feature type="signal peptide" evidence="2">
    <location>
        <begin position="1"/>
        <end position="30"/>
    </location>
</feature>
<dbReference type="Proteomes" id="UP000800981">
    <property type="component" value="Unassembled WGS sequence"/>
</dbReference>
<accession>A0ABX0GUK5</accession>
<dbReference type="PROSITE" id="PS51257">
    <property type="entry name" value="PROKAR_LIPOPROTEIN"/>
    <property type="match status" value="1"/>
</dbReference>
<evidence type="ECO:0000256" key="1">
    <source>
        <dbReference type="SAM" id="MobiDB-lite"/>
    </source>
</evidence>
<organism evidence="3 4">
    <name type="scientific">Motilibacter deserti</name>
    <dbReference type="NCBI Taxonomy" id="2714956"/>
    <lineage>
        <taxon>Bacteria</taxon>
        <taxon>Bacillati</taxon>
        <taxon>Actinomycetota</taxon>
        <taxon>Actinomycetes</taxon>
        <taxon>Motilibacterales</taxon>
        <taxon>Motilibacteraceae</taxon>
        <taxon>Motilibacter</taxon>
    </lineage>
</organism>
<dbReference type="EMBL" id="JAANNP010000008">
    <property type="protein sequence ID" value="NHC14584.1"/>
    <property type="molecule type" value="Genomic_DNA"/>
</dbReference>
<evidence type="ECO:0000313" key="4">
    <source>
        <dbReference type="Proteomes" id="UP000800981"/>
    </source>
</evidence>
<evidence type="ECO:0000313" key="3">
    <source>
        <dbReference type="EMBL" id="NHC14584.1"/>
    </source>
</evidence>
<gene>
    <name evidence="3" type="ORF">G9H71_12425</name>
</gene>
<feature type="region of interest" description="Disordered" evidence="1">
    <location>
        <begin position="65"/>
        <end position="103"/>
    </location>
</feature>
<comment type="caution">
    <text evidence="3">The sequence shown here is derived from an EMBL/GenBank/DDBJ whole genome shotgun (WGS) entry which is preliminary data.</text>
</comment>
<evidence type="ECO:0008006" key="5">
    <source>
        <dbReference type="Google" id="ProtNLM"/>
    </source>
</evidence>
<proteinExistence type="predicted"/>
<feature type="compositionally biased region" description="Basic residues" evidence="1">
    <location>
        <begin position="85"/>
        <end position="99"/>
    </location>
</feature>
<protein>
    <recommendedName>
        <fullName evidence="5">Lipoprotein</fullName>
    </recommendedName>
</protein>
<keyword evidence="4" id="KW-1185">Reference proteome</keyword>